<dbReference type="EMBL" id="SEYY01008392">
    <property type="protein sequence ID" value="KAB7502164.1"/>
    <property type="molecule type" value="Genomic_DNA"/>
</dbReference>
<dbReference type="PANTHER" id="PTHR42943:SF2">
    <property type="entry name" value="GLUTATHIONE S-TRANSFERASE KAPPA 1"/>
    <property type="match status" value="1"/>
</dbReference>
<dbReference type="SUPFAM" id="SSF52833">
    <property type="entry name" value="Thioredoxin-like"/>
    <property type="match status" value="1"/>
</dbReference>
<evidence type="ECO:0000313" key="2">
    <source>
        <dbReference type="EMBL" id="KAB7502164.1"/>
    </source>
</evidence>
<keyword evidence="3" id="KW-1185">Reference proteome</keyword>
<dbReference type="GO" id="GO:0006749">
    <property type="term" value="P:glutathione metabolic process"/>
    <property type="evidence" value="ECO:0007669"/>
    <property type="project" value="TreeGrafter"/>
</dbReference>
<feature type="domain" description="DSBA-like thioredoxin" evidence="1">
    <location>
        <begin position="7"/>
        <end position="64"/>
    </location>
</feature>
<dbReference type="Pfam" id="PF01323">
    <property type="entry name" value="DSBA"/>
    <property type="match status" value="1"/>
</dbReference>
<dbReference type="InterPro" id="IPR051924">
    <property type="entry name" value="GST_Kappa/NadH"/>
</dbReference>
<dbReference type="GO" id="GO:0005739">
    <property type="term" value="C:mitochondrion"/>
    <property type="evidence" value="ECO:0007669"/>
    <property type="project" value="TreeGrafter"/>
</dbReference>
<dbReference type="InterPro" id="IPR036249">
    <property type="entry name" value="Thioredoxin-like_sf"/>
</dbReference>
<dbReference type="OrthoDB" id="4664297at2759"/>
<dbReference type="GO" id="GO:0004602">
    <property type="term" value="F:glutathione peroxidase activity"/>
    <property type="evidence" value="ECO:0007669"/>
    <property type="project" value="TreeGrafter"/>
</dbReference>
<organism evidence="2 3">
    <name type="scientific">Armadillidium nasatum</name>
    <dbReference type="NCBI Taxonomy" id="96803"/>
    <lineage>
        <taxon>Eukaryota</taxon>
        <taxon>Metazoa</taxon>
        <taxon>Ecdysozoa</taxon>
        <taxon>Arthropoda</taxon>
        <taxon>Crustacea</taxon>
        <taxon>Multicrustacea</taxon>
        <taxon>Malacostraca</taxon>
        <taxon>Eumalacostraca</taxon>
        <taxon>Peracarida</taxon>
        <taxon>Isopoda</taxon>
        <taxon>Oniscidea</taxon>
        <taxon>Crinocheta</taxon>
        <taxon>Armadillidiidae</taxon>
        <taxon>Armadillidium</taxon>
    </lineage>
</organism>
<reference evidence="2 3" key="1">
    <citation type="journal article" date="2019" name="PLoS Biol.">
        <title>Sex chromosomes control vertical transmission of feminizing Wolbachia symbionts in an isopod.</title>
        <authorList>
            <person name="Becking T."/>
            <person name="Chebbi M.A."/>
            <person name="Giraud I."/>
            <person name="Moumen B."/>
            <person name="Laverre T."/>
            <person name="Caubet Y."/>
            <person name="Peccoud J."/>
            <person name="Gilbert C."/>
            <person name="Cordaux R."/>
        </authorList>
    </citation>
    <scope>NUCLEOTIDE SEQUENCE [LARGE SCALE GENOMIC DNA]</scope>
    <source>
        <strain evidence="2">ANa2</strain>
        <tissue evidence="2">Whole body excluding digestive tract and cuticle</tissue>
    </source>
</reference>
<name>A0A5N5T6A2_9CRUS</name>
<gene>
    <name evidence="2" type="primary">Gstk1</name>
    <name evidence="2" type="ORF">Anas_13920</name>
</gene>
<sequence>MSNEEFNDVMAKLNSDEVKSKLKEATNYAVECEAFGVPTTVVHLNNHKHMFFGSDRFPLIAQELEEEWKGPVPDKLSKL</sequence>
<dbReference type="Gene3D" id="3.40.30.10">
    <property type="entry name" value="Glutaredoxin"/>
    <property type="match status" value="1"/>
</dbReference>
<proteinExistence type="predicted"/>
<keyword evidence="2" id="KW-0808">Transferase</keyword>
<evidence type="ECO:0000313" key="3">
    <source>
        <dbReference type="Proteomes" id="UP000326759"/>
    </source>
</evidence>
<dbReference type="GO" id="GO:0004364">
    <property type="term" value="F:glutathione transferase activity"/>
    <property type="evidence" value="ECO:0007669"/>
    <property type="project" value="TreeGrafter"/>
</dbReference>
<protein>
    <submittedName>
        <fullName evidence="2">Glutathione S-transferase kappa 1</fullName>
    </submittedName>
</protein>
<dbReference type="Proteomes" id="UP000326759">
    <property type="component" value="Unassembled WGS sequence"/>
</dbReference>
<evidence type="ECO:0000259" key="1">
    <source>
        <dbReference type="Pfam" id="PF01323"/>
    </source>
</evidence>
<dbReference type="PANTHER" id="PTHR42943">
    <property type="entry name" value="GLUTATHIONE S-TRANSFERASE KAPPA"/>
    <property type="match status" value="1"/>
</dbReference>
<dbReference type="InterPro" id="IPR001853">
    <property type="entry name" value="DSBA-like_thioredoxin_dom"/>
</dbReference>
<comment type="caution">
    <text evidence="2">The sequence shown here is derived from an EMBL/GenBank/DDBJ whole genome shotgun (WGS) entry which is preliminary data.</text>
</comment>
<dbReference type="AlphaFoldDB" id="A0A5N5T6A2"/>
<accession>A0A5N5T6A2</accession>
<dbReference type="GO" id="GO:0005777">
    <property type="term" value="C:peroxisome"/>
    <property type="evidence" value="ECO:0007669"/>
    <property type="project" value="TreeGrafter"/>
</dbReference>